<accession>A0A1I5UA66</accession>
<dbReference type="EMBL" id="FOWX01000024">
    <property type="protein sequence ID" value="SFP92150.1"/>
    <property type="molecule type" value="Genomic_DNA"/>
</dbReference>
<gene>
    <name evidence="1" type="ORF">SAMN05216190_12460</name>
</gene>
<keyword evidence="2" id="KW-1185">Reference proteome</keyword>
<evidence type="ECO:0000313" key="1">
    <source>
        <dbReference type="EMBL" id="SFP92150.1"/>
    </source>
</evidence>
<organism evidence="1 2">
    <name type="scientific">Pseudomonas borbori</name>
    <dbReference type="NCBI Taxonomy" id="289003"/>
    <lineage>
        <taxon>Bacteria</taxon>
        <taxon>Pseudomonadati</taxon>
        <taxon>Pseudomonadota</taxon>
        <taxon>Gammaproteobacteria</taxon>
        <taxon>Pseudomonadales</taxon>
        <taxon>Pseudomonadaceae</taxon>
        <taxon>Pseudomonas</taxon>
    </lineage>
</organism>
<sequence length="37" mass="4057">MLGLMGYGIDWPSADGYRCAQTYAARTILQKPRIAAP</sequence>
<dbReference type="AlphaFoldDB" id="A0A1I5UA66"/>
<protein>
    <submittedName>
        <fullName evidence="1">Uncharacterized protein</fullName>
    </submittedName>
</protein>
<name>A0A1I5UA66_9PSED</name>
<proteinExistence type="predicted"/>
<reference evidence="2" key="1">
    <citation type="submission" date="2016-10" db="EMBL/GenBank/DDBJ databases">
        <authorList>
            <person name="Varghese N."/>
            <person name="Submissions S."/>
        </authorList>
    </citation>
    <scope>NUCLEOTIDE SEQUENCE [LARGE SCALE GENOMIC DNA]</scope>
    <source>
        <strain evidence="2">DSM 17834</strain>
    </source>
</reference>
<evidence type="ECO:0000313" key="2">
    <source>
        <dbReference type="Proteomes" id="UP000198784"/>
    </source>
</evidence>
<dbReference type="Proteomes" id="UP000198784">
    <property type="component" value="Unassembled WGS sequence"/>
</dbReference>